<proteinExistence type="predicted"/>
<accession>A0A2R6QB52</accession>
<dbReference type="STRING" id="98765.A0A2R6QB52"/>
<evidence type="ECO:0000313" key="1">
    <source>
        <dbReference type="EMBL" id="PSS05361.1"/>
    </source>
</evidence>
<dbReference type="Proteomes" id="UP000186601">
    <property type="component" value="Unassembled WGS sequence"/>
</dbReference>
<protein>
    <submittedName>
        <fullName evidence="1">Uncharacterized protein</fullName>
    </submittedName>
</protein>
<reference evidence="1 2" key="1">
    <citation type="submission" date="2018-02" db="EMBL/GenBank/DDBJ databases">
        <title>Genome sequence of the basidiomycete white-rot fungus Phlebia centrifuga.</title>
        <authorList>
            <person name="Granchi Z."/>
            <person name="Peng M."/>
            <person name="de Vries R.P."/>
            <person name="Hilden K."/>
            <person name="Makela M.R."/>
            <person name="Grigoriev I."/>
            <person name="Riley R."/>
        </authorList>
    </citation>
    <scope>NUCLEOTIDE SEQUENCE [LARGE SCALE GENOMIC DNA]</scope>
    <source>
        <strain evidence="1 2">FBCC195</strain>
    </source>
</reference>
<organism evidence="1 2">
    <name type="scientific">Hermanssonia centrifuga</name>
    <dbReference type="NCBI Taxonomy" id="98765"/>
    <lineage>
        <taxon>Eukaryota</taxon>
        <taxon>Fungi</taxon>
        <taxon>Dikarya</taxon>
        <taxon>Basidiomycota</taxon>
        <taxon>Agaricomycotina</taxon>
        <taxon>Agaricomycetes</taxon>
        <taxon>Polyporales</taxon>
        <taxon>Meruliaceae</taxon>
        <taxon>Hermanssonia</taxon>
    </lineage>
</organism>
<sequence>MEQTIGNLGEEIRQPSKAFANLQQRGIRRCQINASKAMAPSLNPVPSLLHGAYDLGEGFVLLRAAEDTGHYLREAEANALRNFMTSQSANASNDWLEQPKVARWARLRLPNGQIARSLWKEELKTLEHLRTLRNAKSVIAMILHLQVIGLGERPEGLHDKVFVVEKLSLDTFSMSGAEDNPSRDNE</sequence>
<keyword evidence="2" id="KW-1185">Reference proteome</keyword>
<evidence type="ECO:0000313" key="2">
    <source>
        <dbReference type="Proteomes" id="UP000186601"/>
    </source>
</evidence>
<dbReference type="AlphaFoldDB" id="A0A2R6QB52"/>
<gene>
    <name evidence="1" type="ORF">PHLCEN_2v3917</name>
</gene>
<name>A0A2R6QB52_9APHY</name>
<dbReference type="OrthoDB" id="2669721at2759"/>
<dbReference type="EMBL" id="MLYV02000374">
    <property type="protein sequence ID" value="PSS05361.1"/>
    <property type="molecule type" value="Genomic_DNA"/>
</dbReference>
<comment type="caution">
    <text evidence="1">The sequence shown here is derived from an EMBL/GenBank/DDBJ whole genome shotgun (WGS) entry which is preliminary data.</text>
</comment>